<evidence type="ECO:0000313" key="8">
    <source>
        <dbReference type="EMBL" id="CAB4637399.1"/>
    </source>
</evidence>
<gene>
    <name evidence="8" type="ORF">UFOPK2001_00928</name>
</gene>
<keyword evidence="5 6" id="KW-0472">Membrane</keyword>
<keyword evidence="2" id="KW-1003">Cell membrane</keyword>
<evidence type="ECO:0000256" key="5">
    <source>
        <dbReference type="ARBA" id="ARBA00023136"/>
    </source>
</evidence>
<name>A0A6J6JNM8_9ZZZZ</name>
<dbReference type="Pfam" id="PF07690">
    <property type="entry name" value="MFS_1"/>
    <property type="match status" value="1"/>
</dbReference>
<dbReference type="PANTHER" id="PTHR23513">
    <property type="entry name" value="INTEGRAL MEMBRANE EFFLUX PROTEIN-RELATED"/>
    <property type="match status" value="1"/>
</dbReference>
<dbReference type="GO" id="GO:0005886">
    <property type="term" value="C:plasma membrane"/>
    <property type="evidence" value="ECO:0007669"/>
    <property type="project" value="UniProtKB-SubCell"/>
</dbReference>
<sequence>MPAIATSRPFRWTIWVFAKKLPSSTAAMKPRLTPIVITLAASMLSVVSGSMVFMAFPWLAIQLTGSATSAGAMIAITSIPSLLLAPVIGSIIDKFGRRRVGMILEFLTAAVTLLIPISAGMWQMTLPLLITIGLIRSTVVAGIGSARKSLMPDVARVAGLSLERVNSIQEAVFATGFAIGPALASVCIGLFGVYPTFFVVAAFGFVAWALMFFVKVHEVIEPHEEEKNLFKFAMEGFKVLGSTPSVAIMLAGVMTLAMIYLPTEMIVLPKYFNGTGNAEGLGFLLSAMAAATIVGALAFEKLSKKFKYSTIFRIAILGVAISMIPMSFLPPYWVMIFFGLILGITWGPITPLLNTVIQRKIAPSKRGRVFSLEMVIWSAGPMLSMVLAGIAVDALGVMPVYIFLAVATTAAGLFITFNKRMKEINTADFAD</sequence>
<feature type="transmembrane region" description="Helical" evidence="6">
    <location>
        <begin position="35"/>
        <end position="61"/>
    </location>
</feature>
<feature type="transmembrane region" description="Helical" evidence="6">
    <location>
        <begin position="67"/>
        <end position="88"/>
    </location>
</feature>
<dbReference type="PANTHER" id="PTHR23513:SF6">
    <property type="entry name" value="MAJOR FACILITATOR SUPERFAMILY ASSOCIATED DOMAIN-CONTAINING PROTEIN"/>
    <property type="match status" value="1"/>
</dbReference>
<organism evidence="8">
    <name type="scientific">freshwater metagenome</name>
    <dbReference type="NCBI Taxonomy" id="449393"/>
    <lineage>
        <taxon>unclassified sequences</taxon>
        <taxon>metagenomes</taxon>
        <taxon>ecological metagenomes</taxon>
    </lineage>
</organism>
<feature type="transmembrane region" description="Helical" evidence="6">
    <location>
        <begin position="100"/>
        <end position="122"/>
    </location>
</feature>
<dbReference type="CDD" id="cd06173">
    <property type="entry name" value="MFS_MefA_like"/>
    <property type="match status" value="1"/>
</dbReference>
<feature type="transmembrane region" description="Helical" evidence="6">
    <location>
        <begin position="128"/>
        <end position="146"/>
    </location>
</feature>
<dbReference type="GO" id="GO:0022857">
    <property type="term" value="F:transmembrane transporter activity"/>
    <property type="evidence" value="ECO:0007669"/>
    <property type="project" value="InterPro"/>
</dbReference>
<evidence type="ECO:0000256" key="1">
    <source>
        <dbReference type="ARBA" id="ARBA00004651"/>
    </source>
</evidence>
<evidence type="ECO:0000256" key="4">
    <source>
        <dbReference type="ARBA" id="ARBA00022989"/>
    </source>
</evidence>
<protein>
    <submittedName>
        <fullName evidence="8">Unannotated protein</fullName>
    </submittedName>
</protein>
<feature type="transmembrane region" description="Helical" evidence="6">
    <location>
        <begin position="237"/>
        <end position="261"/>
    </location>
</feature>
<dbReference type="InterPro" id="IPR020846">
    <property type="entry name" value="MFS_dom"/>
</dbReference>
<proteinExistence type="predicted"/>
<evidence type="ECO:0000256" key="6">
    <source>
        <dbReference type="SAM" id="Phobius"/>
    </source>
</evidence>
<dbReference type="PROSITE" id="PS50850">
    <property type="entry name" value="MFS"/>
    <property type="match status" value="1"/>
</dbReference>
<feature type="transmembrane region" description="Helical" evidence="6">
    <location>
        <begin position="281"/>
        <end position="299"/>
    </location>
</feature>
<feature type="domain" description="Major facilitator superfamily (MFS) profile" evidence="7">
    <location>
        <begin position="34"/>
        <end position="423"/>
    </location>
</feature>
<evidence type="ECO:0000256" key="2">
    <source>
        <dbReference type="ARBA" id="ARBA00022475"/>
    </source>
</evidence>
<accession>A0A6J6JNM8</accession>
<dbReference type="EMBL" id="CAEZVN010000101">
    <property type="protein sequence ID" value="CAB4637399.1"/>
    <property type="molecule type" value="Genomic_DNA"/>
</dbReference>
<keyword evidence="3 6" id="KW-0812">Transmembrane</keyword>
<dbReference type="InterPro" id="IPR011701">
    <property type="entry name" value="MFS"/>
</dbReference>
<dbReference type="SUPFAM" id="SSF103473">
    <property type="entry name" value="MFS general substrate transporter"/>
    <property type="match status" value="1"/>
</dbReference>
<feature type="transmembrane region" description="Helical" evidence="6">
    <location>
        <begin position="369"/>
        <end position="392"/>
    </location>
</feature>
<comment type="subcellular location">
    <subcellularLocation>
        <location evidence="1">Cell membrane</location>
        <topology evidence="1">Multi-pass membrane protein</topology>
    </subcellularLocation>
</comment>
<feature type="transmembrane region" description="Helical" evidence="6">
    <location>
        <begin position="311"/>
        <end position="329"/>
    </location>
</feature>
<evidence type="ECO:0000256" key="3">
    <source>
        <dbReference type="ARBA" id="ARBA00022692"/>
    </source>
</evidence>
<feature type="transmembrane region" description="Helical" evidence="6">
    <location>
        <begin position="335"/>
        <end position="357"/>
    </location>
</feature>
<feature type="transmembrane region" description="Helical" evidence="6">
    <location>
        <begin position="171"/>
        <end position="191"/>
    </location>
</feature>
<dbReference type="Gene3D" id="1.20.1250.20">
    <property type="entry name" value="MFS general substrate transporter like domains"/>
    <property type="match status" value="1"/>
</dbReference>
<feature type="transmembrane region" description="Helical" evidence="6">
    <location>
        <begin position="398"/>
        <end position="417"/>
    </location>
</feature>
<dbReference type="AlphaFoldDB" id="A0A6J6JNM8"/>
<reference evidence="8" key="1">
    <citation type="submission" date="2020-05" db="EMBL/GenBank/DDBJ databases">
        <authorList>
            <person name="Chiriac C."/>
            <person name="Salcher M."/>
            <person name="Ghai R."/>
            <person name="Kavagutti S V."/>
        </authorList>
    </citation>
    <scope>NUCLEOTIDE SEQUENCE</scope>
</reference>
<feature type="transmembrane region" description="Helical" evidence="6">
    <location>
        <begin position="197"/>
        <end position="216"/>
    </location>
</feature>
<keyword evidence="4 6" id="KW-1133">Transmembrane helix</keyword>
<evidence type="ECO:0000259" key="7">
    <source>
        <dbReference type="PROSITE" id="PS50850"/>
    </source>
</evidence>
<dbReference type="InterPro" id="IPR036259">
    <property type="entry name" value="MFS_trans_sf"/>
</dbReference>